<dbReference type="EMBL" id="JAABNT010000013">
    <property type="protein sequence ID" value="NEK24198.1"/>
    <property type="molecule type" value="Genomic_DNA"/>
</dbReference>
<keyword evidence="2" id="KW-0238">DNA-binding</keyword>
<dbReference type="InterPro" id="IPR027417">
    <property type="entry name" value="P-loop_NTPase"/>
</dbReference>
<dbReference type="PANTHER" id="PTHR30121">
    <property type="entry name" value="UNCHARACTERIZED PROTEIN YJGR-RELATED"/>
    <property type="match status" value="1"/>
</dbReference>
<evidence type="ECO:0000259" key="1">
    <source>
        <dbReference type="Pfam" id="PF01935"/>
    </source>
</evidence>
<proteinExistence type="predicted"/>
<protein>
    <submittedName>
        <fullName evidence="2">Type IV secretion system DNA-binding domain-containing protein</fullName>
    </submittedName>
</protein>
<dbReference type="SUPFAM" id="SSF52540">
    <property type="entry name" value="P-loop containing nucleoside triphosphate hydrolases"/>
    <property type="match status" value="1"/>
</dbReference>
<evidence type="ECO:0000313" key="2">
    <source>
        <dbReference type="EMBL" id="NEK24198.1"/>
    </source>
</evidence>
<dbReference type="InterPro" id="IPR002789">
    <property type="entry name" value="HerA_central"/>
</dbReference>
<gene>
    <name evidence="2" type="ORF">GV827_17570</name>
</gene>
<dbReference type="GO" id="GO:0003677">
    <property type="term" value="F:DNA binding"/>
    <property type="evidence" value="ECO:0007669"/>
    <property type="project" value="UniProtKB-KW"/>
</dbReference>
<name>A0A6P0CG06_9RHOB</name>
<dbReference type="Proteomes" id="UP000468591">
    <property type="component" value="Unassembled WGS sequence"/>
</dbReference>
<feature type="domain" description="Helicase HerA central" evidence="1">
    <location>
        <begin position="17"/>
        <end position="208"/>
    </location>
</feature>
<dbReference type="Gene3D" id="3.40.50.300">
    <property type="entry name" value="P-loop containing nucleotide triphosphate hydrolases"/>
    <property type="match status" value="2"/>
</dbReference>
<dbReference type="CDD" id="cd01127">
    <property type="entry name" value="TrwB_TraG_TraD_VirD4"/>
    <property type="match status" value="1"/>
</dbReference>
<comment type="caution">
    <text evidence="2">The sequence shown here is derived from an EMBL/GenBank/DDBJ whole genome shotgun (WGS) entry which is preliminary data.</text>
</comment>
<reference evidence="2 3" key="1">
    <citation type="submission" date="2020-01" db="EMBL/GenBank/DDBJ databases">
        <title>Sulfitobacter sediminilitoris sp. nov., isolated from a tidal flat.</title>
        <authorList>
            <person name="Park S."/>
            <person name="Yoon J.-H."/>
        </authorList>
    </citation>
    <scope>NUCLEOTIDE SEQUENCE [LARGE SCALE GENOMIC DNA]</scope>
    <source>
        <strain evidence="2 3">JBTF-M27</strain>
    </source>
</reference>
<organism evidence="2 3">
    <name type="scientific">Sulfitobacter sediminilitoris</name>
    <dbReference type="NCBI Taxonomy" id="2698830"/>
    <lineage>
        <taxon>Bacteria</taxon>
        <taxon>Pseudomonadati</taxon>
        <taxon>Pseudomonadota</taxon>
        <taxon>Alphaproteobacteria</taxon>
        <taxon>Rhodobacterales</taxon>
        <taxon>Roseobacteraceae</taxon>
        <taxon>Sulfitobacter</taxon>
    </lineage>
</organism>
<evidence type="ECO:0000313" key="3">
    <source>
        <dbReference type="Proteomes" id="UP000468591"/>
    </source>
</evidence>
<dbReference type="AlphaFoldDB" id="A0A6P0CG06"/>
<keyword evidence="3" id="KW-1185">Reference proteome</keyword>
<dbReference type="InterPro" id="IPR051162">
    <property type="entry name" value="T4SS_component"/>
</dbReference>
<dbReference type="Pfam" id="PF01935">
    <property type="entry name" value="DUF87"/>
    <property type="match status" value="1"/>
</dbReference>
<accession>A0A6P0CG06</accession>
<sequence>MINVAEKGCVLGLALNRNGGIPFRIQLKDRLMHLHVVGQTGTGKSTLLGNLALQDAQRGFGFCLIDPHGDLAEALAKRLPERAIVWTPADPTNPYGYNPLTRVPAEYRPLVASGLIDAFKKQWADAWGVRMEHLFRHALLTLLDQPQADFRDVMPLFLDKALRSQMMQQVSDSQVRHFWAAEFDNMNYKNALDGVAPIANKLGAFLAHPTVRQALCHPERPLRFRKIMDEGQVLIINLCKGRLGVDVANVLGGLIVGSIVNAAFSRQSLQEGDRRPFMLHVDEFHSFTTGAIADLLPETRKYGLGLTLAHQHVAQVDAKVFDAILGNVGSLLAFRVGANDAPIFQRQLERVTNSDLINLPNRRAYLRLMLDGQRTQAFSVATSPLP</sequence>
<dbReference type="PANTHER" id="PTHR30121:SF11">
    <property type="entry name" value="AAA+ ATPASE DOMAIN-CONTAINING PROTEIN"/>
    <property type="match status" value="1"/>
</dbReference>